<dbReference type="PROSITE" id="PS50110">
    <property type="entry name" value="RESPONSE_REGULATORY"/>
    <property type="match status" value="1"/>
</dbReference>
<evidence type="ECO:0000259" key="2">
    <source>
        <dbReference type="PROSITE" id="PS50110"/>
    </source>
</evidence>
<dbReference type="Pfam" id="PF00072">
    <property type="entry name" value="Response_reg"/>
    <property type="match status" value="1"/>
</dbReference>
<evidence type="ECO:0000313" key="3">
    <source>
        <dbReference type="EMBL" id="MBO1322489.1"/>
    </source>
</evidence>
<dbReference type="RefSeq" id="WP_207862462.1">
    <property type="nucleotide sequence ID" value="NZ_JAFREP010000038.1"/>
</dbReference>
<reference evidence="3" key="1">
    <citation type="submission" date="2021-03" db="EMBL/GenBank/DDBJ databases">
        <authorList>
            <person name="Wang G."/>
        </authorList>
    </citation>
    <scope>NUCLEOTIDE SEQUENCE</scope>
    <source>
        <strain evidence="3">KCTC 12899</strain>
    </source>
</reference>
<dbReference type="PANTHER" id="PTHR43228:SF1">
    <property type="entry name" value="TWO-COMPONENT RESPONSE REGULATOR ARR22"/>
    <property type="match status" value="1"/>
</dbReference>
<dbReference type="SMART" id="SM00448">
    <property type="entry name" value="REC"/>
    <property type="match status" value="1"/>
</dbReference>
<feature type="modified residue" description="4-aspartylphosphate" evidence="1">
    <location>
        <position position="57"/>
    </location>
</feature>
<keyword evidence="1" id="KW-0597">Phosphoprotein</keyword>
<dbReference type="Gene3D" id="3.40.50.2300">
    <property type="match status" value="1"/>
</dbReference>
<dbReference type="SUPFAM" id="SSF52172">
    <property type="entry name" value="CheY-like"/>
    <property type="match status" value="1"/>
</dbReference>
<dbReference type="EMBL" id="JAFREP010000038">
    <property type="protein sequence ID" value="MBO1322489.1"/>
    <property type="molecule type" value="Genomic_DNA"/>
</dbReference>
<dbReference type="CDD" id="cd17546">
    <property type="entry name" value="REC_hyHK_CKI1_RcsC-like"/>
    <property type="match status" value="1"/>
</dbReference>
<keyword evidence="4" id="KW-1185">Reference proteome</keyword>
<gene>
    <name evidence="3" type="ORF">J3U88_28710</name>
</gene>
<accession>A0A8J7QEK0</accession>
<organism evidence="3 4">
    <name type="scientific">Acanthopleuribacter pedis</name>
    <dbReference type="NCBI Taxonomy" id="442870"/>
    <lineage>
        <taxon>Bacteria</taxon>
        <taxon>Pseudomonadati</taxon>
        <taxon>Acidobacteriota</taxon>
        <taxon>Holophagae</taxon>
        <taxon>Acanthopleuribacterales</taxon>
        <taxon>Acanthopleuribacteraceae</taxon>
        <taxon>Acanthopleuribacter</taxon>
    </lineage>
</organism>
<comment type="caution">
    <text evidence="3">The sequence shown here is derived from an EMBL/GenBank/DDBJ whole genome shotgun (WGS) entry which is preliminary data.</text>
</comment>
<dbReference type="Proteomes" id="UP000664417">
    <property type="component" value="Unassembled WGS sequence"/>
</dbReference>
<protein>
    <submittedName>
        <fullName evidence="3">Response regulator</fullName>
    </submittedName>
</protein>
<dbReference type="GO" id="GO:0000160">
    <property type="term" value="P:phosphorelay signal transduction system"/>
    <property type="evidence" value="ECO:0007669"/>
    <property type="project" value="InterPro"/>
</dbReference>
<dbReference type="InterPro" id="IPR052048">
    <property type="entry name" value="ST_Response_Regulator"/>
</dbReference>
<evidence type="ECO:0000313" key="4">
    <source>
        <dbReference type="Proteomes" id="UP000664417"/>
    </source>
</evidence>
<feature type="domain" description="Response regulatory" evidence="2">
    <location>
        <begin position="8"/>
        <end position="126"/>
    </location>
</feature>
<dbReference type="InterPro" id="IPR001789">
    <property type="entry name" value="Sig_transdc_resp-reg_receiver"/>
</dbReference>
<proteinExistence type="predicted"/>
<evidence type="ECO:0000256" key="1">
    <source>
        <dbReference type="PROSITE-ProRule" id="PRU00169"/>
    </source>
</evidence>
<dbReference type="InterPro" id="IPR011006">
    <property type="entry name" value="CheY-like_superfamily"/>
</dbReference>
<dbReference type="PANTHER" id="PTHR43228">
    <property type="entry name" value="TWO-COMPONENT RESPONSE REGULATOR"/>
    <property type="match status" value="1"/>
</dbReference>
<name>A0A8J7QEK0_9BACT</name>
<sequence>MKQQKKPRALLAEDHPKLRDLYGTCLDALGFTSVRTANGAEAFQQFQAARFDLLVTDHEMPEMNGLQLIKKIRAYEQEKALPRMPIVAITAGHGELLQQLSEAGADEVLTKLCVPSQLAEKIKVLLRD</sequence>
<dbReference type="AlphaFoldDB" id="A0A8J7QEK0"/>